<evidence type="ECO:0000259" key="3">
    <source>
        <dbReference type="SMART" id="SM00563"/>
    </source>
</evidence>
<feature type="region of interest" description="Disordered" evidence="1">
    <location>
        <begin position="1"/>
        <end position="106"/>
    </location>
</feature>
<dbReference type="EMBL" id="KZ819662">
    <property type="protein sequence ID" value="PWN29985.1"/>
    <property type="molecule type" value="Genomic_DNA"/>
</dbReference>
<organism evidence="4 5">
    <name type="scientific">Jaminaea rosea</name>
    <dbReference type="NCBI Taxonomy" id="1569628"/>
    <lineage>
        <taxon>Eukaryota</taxon>
        <taxon>Fungi</taxon>
        <taxon>Dikarya</taxon>
        <taxon>Basidiomycota</taxon>
        <taxon>Ustilaginomycotina</taxon>
        <taxon>Exobasidiomycetes</taxon>
        <taxon>Microstromatales</taxon>
        <taxon>Microstromatales incertae sedis</taxon>
        <taxon>Jaminaea</taxon>
    </lineage>
</organism>
<dbReference type="GO" id="GO:0004366">
    <property type="term" value="F:glycerol-3-phosphate O-acyltransferase activity"/>
    <property type="evidence" value="ECO:0007669"/>
    <property type="project" value="TreeGrafter"/>
</dbReference>
<feature type="region of interest" description="Disordered" evidence="1">
    <location>
        <begin position="322"/>
        <end position="354"/>
    </location>
</feature>
<keyword evidence="5" id="KW-1185">Reference proteome</keyword>
<reference evidence="4 5" key="1">
    <citation type="journal article" date="2018" name="Mol. Biol. Evol.">
        <title>Broad Genomic Sampling Reveals a Smut Pathogenic Ancestry of the Fungal Clade Ustilaginomycotina.</title>
        <authorList>
            <person name="Kijpornyongpan T."/>
            <person name="Mondo S.J."/>
            <person name="Barry K."/>
            <person name="Sandor L."/>
            <person name="Lee J."/>
            <person name="Lipzen A."/>
            <person name="Pangilinan J."/>
            <person name="LaButti K."/>
            <person name="Hainaut M."/>
            <person name="Henrissat B."/>
            <person name="Grigoriev I.V."/>
            <person name="Spatafora J.W."/>
            <person name="Aime M.C."/>
        </authorList>
    </citation>
    <scope>NUCLEOTIDE SEQUENCE [LARGE SCALE GENOMIC DNA]</scope>
    <source>
        <strain evidence="4 5">MCA 5214</strain>
    </source>
</reference>
<feature type="compositionally biased region" description="Basic and acidic residues" evidence="1">
    <location>
        <begin position="830"/>
        <end position="844"/>
    </location>
</feature>
<evidence type="ECO:0000313" key="4">
    <source>
        <dbReference type="EMBL" id="PWN29985.1"/>
    </source>
</evidence>
<dbReference type="PANTHER" id="PTHR31605:SF0">
    <property type="entry name" value="GLYCEROL-3-PHOSPHATE O-ACYLTRANSFERASE 1"/>
    <property type="match status" value="1"/>
</dbReference>
<dbReference type="GO" id="GO:0008654">
    <property type="term" value="P:phospholipid biosynthetic process"/>
    <property type="evidence" value="ECO:0007669"/>
    <property type="project" value="TreeGrafter"/>
</dbReference>
<protein>
    <recommendedName>
        <fullName evidence="3">Phospholipid/glycerol acyltransferase domain-containing protein</fullName>
    </recommendedName>
</protein>
<gene>
    <name evidence="4" type="ORF">BDZ90DRAFT_215501</name>
</gene>
<dbReference type="GO" id="GO:0016287">
    <property type="term" value="F:glycerone-phosphate O-acyltransferase activity"/>
    <property type="evidence" value="ECO:0007669"/>
    <property type="project" value="TreeGrafter"/>
</dbReference>
<feature type="compositionally biased region" description="Basic residues" evidence="1">
    <location>
        <begin position="909"/>
        <end position="919"/>
    </location>
</feature>
<evidence type="ECO:0000256" key="2">
    <source>
        <dbReference type="SAM" id="Phobius"/>
    </source>
</evidence>
<accession>A0A316V3G4</accession>
<feature type="transmembrane region" description="Helical" evidence="2">
    <location>
        <begin position="572"/>
        <end position="591"/>
    </location>
</feature>
<proteinExistence type="predicted"/>
<name>A0A316V3G4_9BASI</name>
<dbReference type="GeneID" id="37026057"/>
<dbReference type="InterPro" id="IPR002123">
    <property type="entry name" value="Plipid/glycerol_acylTrfase"/>
</dbReference>
<evidence type="ECO:0000313" key="5">
    <source>
        <dbReference type="Proteomes" id="UP000245884"/>
    </source>
</evidence>
<feature type="compositionally biased region" description="Basic and acidic residues" evidence="1">
    <location>
        <begin position="1022"/>
        <end position="1046"/>
    </location>
</feature>
<feature type="region of interest" description="Disordered" evidence="1">
    <location>
        <begin position="748"/>
        <end position="768"/>
    </location>
</feature>
<evidence type="ECO:0000256" key="1">
    <source>
        <dbReference type="SAM" id="MobiDB-lite"/>
    </source>
</evidence>
<feature type="compositionally biased region" description="Acidic residues" evidence="1">
    <location>
        <begin position="850"/>
        <end position="864"/>
    </location>
</feature>
<dbReference type="AlphaFoldDB" id="A0A316V3G4"/>
<feature type="region of interest" description="Disordered" evidence="1">
    <location>
        <begin position="811"/>
        <end position="879"/>
    </location>
</feature>
<feature type="region of interest" description="Disordered" evidence="1">
    <location>
        <begin position="899"/>
        <end position="1078"/>
    </location>
</feature>
<feature type="domain" description="Phospholipid/glycerol acyltransferase" evidence="3">
    <location>
        <begin position="194"/>
        <end position="430"/>
    </location>
</feature>
<dbReference type="SMART" id="SM00563">
    <property type="entry name" value="PlsC"/>
    <property type="match status" value="1"/>
</dbReference>
<dbReference type="STRING" id="1569628.A0A316V3G4"/>
<sequence>MPSDPSHQPLTTLHEPTNAENPSQHTQPSSSRSTLDARRAQHQQTLLAKRRQADPDLPKPPPLDVGSGPTSGGPSGAKVASAALAAAPSSPPTAFRRPIPTYPRWADQRDTPRVARTVHDLALFLSSLPLPLHRYTPRLLARTIARLLARQRLMPTNIAFDLALLFWRLIINVFFRSIQPRGAWRIPQEGPIIFIGAPHHNQFLDPLLLASEVRRGSGRRVAFLIAEKSIRRRFIGSAAKILQSIPVTRAADGAKTGKGVVSHHPSGDPLLVQGHGTNFKKQLVPKGQIVLPKWTGYASAEVVEIISDTEVRIKKEWKDERAKGALSGKKAPPSKKAKDASPQPEEDEKEGEGVGSEYQCLPYVDQTEMYASVYEKLAQGGCLGIFPEGGSHDRTDLLPLKAGVVIMALGAMSANPGLKVRLVPVGLSYFHPDKFRSRAVVEFGAPLEVSDELVKLFEAGGEGKRKAVGDMMDLVFDGLKSVTVRAPDYETLMLIQAARRLYTPPGQHLTLPQVVELNRRFIIGYLKFKDDERIQKLKSDVLRYNKMLIYAGLKDHQVERATRAGWRSLGLLFYRLGLLGMWGSMALPGVILNSPIIVLAKIISRIKAREALAASQVKLKGRDVVGTWKVLVSMGVAPILYLTYATAATVLARKMRPDISTKQLALTPLYTMMIIPAMSYSTLKISETALDIIKSLPPLFVSLLPGNQKVINDLQEMRRRLQEEMQALIDELAPQVWENFESMQWRVVGPGSMATPPPSTPSASQEREEGFMWKAKDARARGTASQALSHPLAWADERLFGWRSSRSVRVDGQRRRLSSTERPLSAAEFSGEHPTVEKQEHREAAAALGEVEEEEEQEESEGSSDWDSAASTYEEENDEGDYEAIFSFLNPARLLGASRGGAALSPRSPKPRSRTHSRSRSGSMGFSPTTPLDGGSSREYFGGRRSRTHSRVSSQDVAKMGMTSTNEGGSSSAVPDTATSSASRRRRTHSLTESVHQQELAAASKSASQQRVPFNAAAEALEAQKADHEGRGEVEGESGSKGKAESGDAPGSKPTIEKMQKAARTPGGSQETSDDGSH</sequence>
<keyword evidence="2" id="KW-0472">Membrane</keyword>
<dbReference type="SUPFAM" id="SSF69593">
    <property type="entry name" value="Glycerol-3-phosphate (1)-acyltransferase"/>
    <property type="match status" value="1"/>
</dbReference>
<feature type="compositionally biased region" description="Polar residues" evidence="1">
    <location>
        <begin position="1"/>
        <end position="34"/>
    </location>
</feature>
<dbReference type="OrthoDB" id="2427554at2759"/>
<dbReference type="Proteomes" id="UP000245884">
    <property type="component" value="Unassembled WGS sequence"/>
</dbReference>
<keyword evidence="2" id="KW-0812">Transmembrane</keyword>
<dbReference type="RefSeq" id="XP_025364597.1">
    <property type="nucleotide sequence ID" value="XM_025504234.1"/>
</dbReference>
<keyword evidence="2" id="KW-1133">Transmembrane helix</keyword>
<dbReference type="InterPro" id="IPR052744">
    <property type="entry name" value="GPAT/DAPAT"/>
</dbReference>
<feature type="compositionally biased region" description="Low complexity" evidence="1">
    <location>
        <begin position="76"/>
        <end position="94"/>
    </location>
</feature>
<feature type="compositionally biased region" description="Polar residues" evidence="1">
    <location>
        <begin position="951"/>
        <end position="974"/>
    </location>
</feature>
<feature type="transmembrane region" description="Helical" evidence="2">
    <location>
        <begin position="630"/>
        <end position="652"/>
    </location>
</feature>
<dbReference type="PANTHER" id="PTHR31605">
    <property type="entry name" value="GLYCEROL-3-PHOSPHATE O-ACYLTRANSFERASE 1"/>
    <property type="match status" value="1"/>
</dbReference>